<protein>
    <submittedName>
        <fullName evidence="4">D-threonine aldolase</fullName>
        <ecNumber evidence="4">4.1.2.42</ecNumber>
    </submittedName>
</protein>
<dbReference type="KEGG" id="fil:BN1229_v1_3686"/>
<evidence type="ECO:0000259" key="3">
    <source>
        <dbReference type="SMART" id="SM01119"/>
    </source>
</evidence>
<dbReference type="GO" id="GO:0043876">
    <property type="term" value="F:D-threonine aldolase activity"/>
    <property type="evidence" value="ECO:0007669"/>
    <property type="project" value="UniProtKB-EC"/>
</dbReference>
<dbReference type="InterPro" id="IPR042208">
    <property type="entry name" value="D-ser_dehydrat-like_sf"/>
</dbReference>
<proteinExistence type="evidence at protein level"/>
<reference evidence="5" key="1">
    <citation type="submission" date="2015-02" db="EMBL/GenBank/DDBJ databases">
        <authorList>
            <person name="Chooi Y.-H."/>
        </authorList>
    </citation>
    <scope>NUCLEOTIDE SEQUENCE [LARGE SCALE GENOMIC DNA]</scope>
    <source>
        <strain evidence="5">strain Y</strain>
    </source>
</reference>
<evidence type="ECO:0000256" key="1">
    <source>
        <dbReference type="ARBA" id="ARBA00005323"/>
    </source>
</evidence>
<dbReference type="GO" id="GO:0008721">
    <property type="term" value="F:D-serine ammonia-lyase activity"/>
    <property type="evidence" value="ECO:0007669"/>
    <property type="project" value="TreeGrafter"/>
</dbReference>
<comment type="similarity">
    <text evidence="1">Belongs to the DSD1 family.</text>
</comment>
<evidence type="ECO:0000256" key="2">
    <source>
        <dbReference type="ARBA" id="ARBA00023239"/>
    </source>
</evidence>
<dbReference type="SUPFAM" id="SSF51419">
    <property type="entry name" value="PLP-binding barrel"/>
    <property type="match status" value="1"/>
</dbReference>
<dbReference type="PANTHER" id="PTHR28004">
    <property type="entry name" value="ZGC:162816-RELATED"/>
    <property type="match status" value="1"/>
</dbReference>
<dbReference type="SMART" id="SM01119">
    <property type="entry name" value="D-ser_dehydrat"/>
    <property type="match status" value="1"/>
</dbReference>
<organism evidence="4 5">
    <name type="scientific">Candidatus Filomicrobium marinum</name>
    <dbReference type="NCBI Taxonomy" id="1608628"/>
    <lineage>
        <taxon>Bacteria</taxon>
        <taxon>Pseudomonadati</taxon>
        <taxon>Pseudomonadota</taxon>
        <taxon>Alphaproteobacteria</taxon>
        <taxon>Hyphomicrobiales</taxon>
        <taxon>Hyphomicrobiaceae</taxon>
        <taxon>Filomicrobium</taxon>
    </lineage>
</organism>
<dbReference type="KEGG" id="fiy:BN1229_v1_3680"/>
<dbReference type="Pfam" id="PF14031">
    <property type="entry name" value="D-ser_dehydrat"/>
    <property type="match status" value="1"/>
</dbReference>
<dbReference type="PANTHER" id="PTHR28004:SF2">
    <property type="entry name" value="D-SERINE DEHYDRATASE"/>
    <property type="match status" value="1"/>
</dbReference>
<name>A0A0D6JKM4_9HYPH</name>
<dbReference type="CDD" id="cd06819">
    <property type="entry name" value="PLPDE_III_LS_D-TA"/>
    <property type="match status" value="1"/>
</dbReference>
<dbReference type="RefSeq" id="WP_046479359.1">
    <property type="nucleotide sequence ID" value="NZ_LN829118.1"/>
</dbReference>
<dbReference type="Gene3D" id="3.20.20.10">
    <property type="entry name" value="Alanine racemase"/>
    <property type="match status" value="1"/>
</dbReference>
<evidence type="ECO:0000313" key="4">
    <source>
        <dbReference type="EMBL" id="CPR22247.1"/>
    </source>
</evidence>
<accession>A0A0D6JKM4</accession>
<dbReference type="EC" id="4.1.2.42" evidence="4"/>
<reference evidence="6" key="2">
    <citation type="journal article" date="2021" name="ACS Catal.">
        <title>Cbeta-Selective Aldol Addition of d-Threonine Aldolase by Spatial Constraint of Aldehyde Binding.</title>
        <authorList>
            <person name="Park S.-H."/>
            <person name="Seo H."/>
            <person name="Seok J."/>
            <person name="Kim H."/>
            <person name="Kwon K.K."/>
            <person name="Yeom S.-J."/>
            <person name="Lee S.-G."/>
            <person name="Kim K.-J."/>
        </authorList>
    </citation>
    <scope>X-RAY CRYSTALLOGRAPHY (2.20 ANGSTROMS)</scope>
</reference>
<dbReference type="GO" id="GO:0036088">
    <property type="term" value="P:D-serine catabolic process"/>
    <property type="evidence" value="ECO:0007669"/>
    <property type="project" value="TreeGrafter"/>
</dbReference>
<dbReference type="OrthoDB" id="9772497at2"/>
<dbReference type="AlphaFoldDB" id="A0A0D6JKM4"/>
<dbReference type="InterPro" id="IPR026956">
    <property type="entry name" value="D-ser_dehydrat-like_dom"/>
</dbReference>
<dbReference type="InterPro" id="IPR029066">
    <property type="entry name" value="PLP-binding_barrel"/>
</dbReference>
<evidence type="ECO:0000313" key="5">
    <source>
        <dbReference type="Proteomes" id="UP000033187"/>
    </source>
</evidence>
<keyword evidence="5" id="KW-1185">Reference proteome</keyword>
<sequence>MRAPARLGIPLADVDTPALILDLDAFERNLQTMADWAKSKNVRLRPHAKSHKCPAIAHRQMALGAVGVCCQKVSEAEVMVDAGITNVLISNEVVGRTKLEALAQLALRARMGVCVDDIRQIRDLSEAMHAAGATIDVLVEINIGGNRCGVEPGDPAVRLGAAVAQADGLRFAGLQSYDGITQHVRDPDERKARAARAGDVTAQTIAALRDIGLECETVGGAGTGSFAFDGMSGVWNELQPGSYAFMDADYARNTPAGGDVPKFEHAMFVWAIVMSRTSVGQAVVDAGHKVLPIDSGMPVPFDRPGVRYERPSDEHGCLVAELDSALPDLGEKILIVPSHVDPTANQHDFFIGVRGMAEGDGTVQEIWPVTARGCVF</sequence>
<dbReference type="Proteomes" id="UP000033187">
    <property type="component" value="Chromosome 1"/>
</dbReference>
<dbReference type="SMR" id="A0A0D6JKM4"/>
<evidence type="ECO:0007829" key="6">
    <source>
        <dbReference type="PDB" id="7DIB"/>
    </source>
</evidence>
<dbReference type="InterPro" id="IPR001608">
    <property type="entry name" value="Ala_racemase_N"/>
</dbReference>
<dbReference type="EMBL" id="LN829119">
    <property type="protein sequence ID" value="CPR22247.1"/>
    <property type="molecule type" value="Genomic_DNA"/>
</dbReference>
<gene>
    <name evidence="4" type="ORF">YBN1229_v1_3680</name>
</gene>
<dbReference type="InterPro" id="IPR051466">
    <property type="entry name" value="D-amino_acid_metab_enzyme"/>
</dbReference>
<feature type="domain" description="D-serine dehydratase-like" evidence="3">
    <location>
        <begin position="266"/>
        <end position="354"/>
    </location>
</feature>
<dbReference type="Gene3D" id="2.40.37.20">
    <property type="entry name" value="D-serine dehydratase-like domain"/>
    <property type="match status" value="1"/>
</dbReference>
<keyword evidence="2 4" id="KW-0456">Lyase</keyword>
<dbReference type="Pfam" id="PF01168">
    <property type="entry name" value="Ala_racemase_N"/>
    <property type="match status" value="1"/>
</dbReference>
<keyword evidence="6" id="KW-0002">3D-structure</keyword>
<dbReference type="PDB" id="7DIB">
    <property type="method" value="X-ray"/>
    <property type="resolution" value="2.20 A"/>
    <property type="chains" value="A/B=1-376"/>
</dbReference>